<evidence type="ECO:0000313" key="1">
    <source>
        <dbReference type="EMBL" id="CAE7942095.1"/>
    </source>
</evidence>
<dbReference type="EMBL" id="CAJNJA010095696">
    <property type="protein sequence ID" value="CAE7942095.1"/>
    <property type="molecule type" value="Genomic_DNA"/>
</dbReference>
<evidence type="ECO:0000313" key="2">
    <source>
        <dbReference type="Proteomes" id="UP000601435"/>
    </source>
</evidence>
<gene>
    <name evidence="1" type="ORF">SNEC2469_LOCUS34524</name>
</gene>
<reference evidence="1" key="1">
    <citation type="submission" date="2021-02" db="EMBL/GenBank/DDBJ databases">
        <authorList>
            <person name="Dougan E. K."/>
            <person name="Rhodes N."/>
            <person name="Thang M."/>
            <person name="Chan C."/>
        </authorList>
    </citation>
    <scope>NUCLEOTIDE SEQUENCE</scope>
</reference>
<protein>
    <submittedName>
        <fullName evidence="1">Uncharacterized protein</fullName>
    </submittedName>
</protein>
<sequence length="201" mass="22731">MAEDLACLLDVRRTILSPLEGVCVQLGTLRSRRVLHSALARLMLHVDHFIESLVQFHQIFEGRLFDQLRNQEARSADAFAQRPEVQRSYRRYYQRALTLRREIAKKAQMLSEAMPLQSSEDEQCSIDKLKSSMNALANALSTGPNQLLALADARHALAVTDGHRIPVTFGHETDHNLNHSRVTSPNLRRQTINSVSPVLVD</sequence>
<comment type="caution">
    <text evidence="1">The sequence shown here is derived from an EMBL/GenBank/DDBJ whole genome shotgun (WGS) entry which is preliminary data.</text>
</comment>
<keyword evidence="2" id="KW-1185">Reference proteome</keyword>
<dbReference type="OrthoDB" id="417650at2759"/>
<dbReference type="AlphaFoldDB" id="A0A813CAT7"/>
<dbReference type="Proteomes" id="UP000601435">
    <property type="component" value="Unassembled WGS sequence"/>
</dbReference>
<organism evidence="1 2">
    <name type="scientific">Symbiodinium necroappetens</name>
    <dbReference type="NCBI Taxonomy" id="1628268"/>
    <lineage>
        <taxon>Eukaryota</taxon>
        <taxon>Sar</taxon>
        <taxon>Alveolata</taxon>
        <taxon>Dinophyceae</taxon>
        <taxon>Suessiales</taxon>
        <taxon>Symbiodiniaceae</taxon>
        <taxon>Symbiodinium</taxon>
    </lineage>
</organism>
<name>A0A813CAT7_9DINO</name>
<proteinExistence type="predicted"/>
<accession>A0A813CAT7</accession>